<organism evidence="3 4">
    <name type="scientific">Aspergillus lucknowensis</name>
    <dbReference type="NCBI Taxonomy" id="176173"/>
    <lineage>
        <taxon>Eukaryota</taxon>
        <taxon>Fungi</taxon>
        <taxon>Dikarya</taxon>
        <taxon>Ascomycota</taxon>
        <taxon>Pezizomycotina</taxon>
        <taxon>Eurotiomycetes</taxon>
        <taxon>Eurotiomycetidae</taxon>
        <taxon>Eurotiales</taxon>
        <taxon>Aspergillaceae</taxon>
        <taxon>Aspergillus</taxon>
        <taxon>Aspergillus subgen. Nidulantes</taxon>
    </lineage>
</organism>
<evidence type="ECO:0000313" key="3">
    <source>
        <dbReference type="EMBL" id="KAL2867682.1"/>
    </source>
</evidence>
<feature type="compositionally biased region" description="Basic and acidic residues" evidence="1">
    <location>
        <begin position="141"/>
        <end position="153"/>
    </location>
</feature>
<keyword evidence="2" id="KW-0732">Signal</keyword>
<reference evidence="3 4" key="1">
    <citation type="submission" date="2024-07" db="EMBL/GenBank/DDBJ databases">
        <title>Section-level genome sequencing and comparative genomics of Aspergillus sections Usti and Cavernicolus.</title>
        <authorList>
            <consortium name="Lawrence Berkeley National Laboratory"/>
            <person name="Nybo J.L."/>
            <person name="Vesth T.C."/>
            <person name="Theobald S."/>
            <person name="Frisvad J.C."/>
            <person name="Larsen T.O."/>
            <person name="Kjaerboelling I."/>
            <person name="Rothschild-Mancinelli K."/>
            <person name="Lyhne E.K."/>
            <person name="Kogle M.E."/>
            <person name="Barry K."/>
            <person name="Clum A."/>
            <person name="Na H."/>
            <person name="Ledsgaard L."/>
            <person name="Lin J."/>
            <person name="Lipzen A."/>
            <person name="Kuo A."/>
            <person name="Riley R."/>
            <person name="Mondo S."/>
            <person name="Labutti K."/>
            <person name="Haridas S."/>
            <person name="Pangalinan J."/>
            <person name="Salamov A.A."/>
            <person name="Simmons B.A."/>
            <person name="Magnuson J.K."/>
            <person name="Chen J."/>
            <person name="Drula E."/>
            <person name="Henrissat B."/>
            <person name="Wiebenga A."/>
            <person name="Lubbers R.J."/>
            <person name="Gomes A.C."/>
            <person name="Macurrencykelacurrency M.R."/>
            <person name="Stajich J."/>
            <person name="Grigoriev I.V."/>
            <person name="Mortensen U.H."/>
            <person name="De Vries R.P."/>
            <person name="Baker S.E."/>
            <person name="Andersen M.R."/>
        </authorList>
    </citation>
    <scope>NUCLEOTIDE SEQUENCE [LARGE SCALE GENOMIC DNA]</scope>
    <source>
        <strain evidence="3 4">CBS 449.75</strain>
    </source>
</reference>
<name>A0ABR4LSZ6_9EURO</name>
<evidence type="ECO:0000256" key="2">
    <source>
        <dbReference type="SAM" id="SignalP"/>
    </source>
</evidence>
<accession>A0ABR4LSZ6</accession>
<dbReference type="EMBL" id="JBFXLQ010000017">
    <property type="protein sequence ID" value="KAL2867682.1"/>
    <property type="molecule type" value="Genomic_DNA"/>
</dbReference>
<dbReference type="Proteomes" id="UP001610432">
    <property type="component" value="Unassembled WGS sequence"/>
</dbReference>
<proteinExistence type="predicted"/>
<feature type="signal peptide" evidence="2">
    <location>
        <begin position="1"/>
        <end position="18"/>
    </location>
</feature>
<gene>
    <name evidence="3" type="ORF">BJX67DRAFT_352076</name>
</gene>
<comment type="caution">
    <text evidence="3">The sequence shown here is derived from an EMBL/GenBank/DDBJ whole genome shotgun (WGS) entry which is preliminary data.</text>
</comment>
<dbReference type="RefSeq" id="XP_070886661.1">
    <property type="nucleotide sequence ID" value="XM_071028971.1"/>
</dbReference>
<keyword evidence="4" id="KW-1185">Reference proteome</keyword>
<protein>
    <submittedName>
        <fullName evidence="3">Uncharacterized protein</fullName>
    </submittedName>
</protein>
<dbReference type="GeneID" id="98144043"/>
<feature type="region of interest" description="Disordered" evidence="1">
    <location>
        <begin position="141"/>
        <end position="162"/>
    </location>
</feature>
<evidence type="ECO:0000256" key="1">
    <source>
        <dbReference type="SAM" id="MobiDB-lite"/>
    </source>
</evidence>
<feature type="chain" id="PRO_5046460861" evidence="2">
    <location>
        <begin position="19"/>
        <end position="318"/>
    </location>
</feature>
<sequence length="318" mass="36335">MKLLWLLSCAWLALLVSAADPPIVGPQKTEIENGDEVWKTKLRADGDVLVHKVNDLGKRGARPKLVYNCARVPALCKNARKYLDGESKATMHYDYDETKRRKKGRRDNSCPGTWINDHTCPESDQPKDFWFTRKEKSPLEKKEIHMWKGKDGNDEPDPSQFAEPRVKRAADGTEKTHWFKIGAQFTCDEWPAASWIEGGDGASTYCAPQRASCKGVAKLNSEQDFQAQAHGVINNWYGNFYSQWPRNEAGTEEENPPFDLNSQIFKFDFELVNNGGSKYATWVEALGRKRYCYPLAADMSDCKVKWDEDPKDLFERKP</sequence>
<feature type="region of interest" description="Disordered" evidence="1">
    <location>
        <begin position="97"/>
        <end position="118"/>
    </location>
</feature>
<evidence type="ECO:0000313" key="4">
    <source>
        <dbReference type="Proteomes" id="UP001610432"/>
    </source>
</evidence>